<dbReference type="SUPFAM" id="SSF69189">
    <property type="entry name" value="Penicillin-binding protein associated domain"/>
    <property type="match status" value="1"/>
</dbReference>
<keyword evidence="8" id="KW-0378">Hydrolase</keyword>
<dbReference type="InterPro" id="IPR015956">
    <property type="entry name" value="Peniciliin-bd_prot_C_sf"/>
</dbReference>
<evidence type="ECO:0000256" key="13">
    <source>
        <dbReference type="PIRSR" id="PIRSR618044-1"/>
    </source>
</evidence>
<dbReference type="SUPFAM" id="SSF56601">
    <property type="entry name" value="beta-lactamase/transpeptidase-like"/>
    <property type="match status" value="1"/>
</dbReference>
<evidence type="ECO:0000256" key="3">
    <source>
        <dbReference type="ARBA" id="ARBA00007164"/>
    </source>
</evidence>
<evidence type="ECO:0000256" key="8">
    <source>
        <dbReference type="ARBA" id="ARBA00022801"/>
    </source>
</evidence>
<feature type="signal peptide" evidence="16">
    <location>
        <begin position="1"/>
        <end position="23"/>
    </location>
</feature>
<evidence type="ECO:0000256" key="5">
    <source>
        <dbReference type="ARBA" id="ARBA00022645"/>
    </source>
</evidence>
<evidence type="ECO:0000259" key="17">
    <source>
        <dbReference type="SMART" id="SM00936"/>
    </source>
</evidence>
<dbReference type="InterPro" id="IPR012338">
    <property type="entry name" value="Beta-lactam/transpept-like"/>
</dbReference>
<dbReference type="PROSITE" id="PS51257">
    <property type="entry name" value="PROKAR_LIPOPROTEIN"/>
    <property type="match status" value="1"/>
</dbReference>
<dbReference type="GO" id="GO:0009002">
    <property type="term" value="F:serine-type D-Ala-D-Ala carboxypeptidase activity"/>
    <property type="evidence" value="ECO:0007669"/>
    <property type="project" value="UniProtKB-EC"/>
</dbReference>
<evidence type="ECO:0000256" key="6">
    <source>
        <dbReference type="ARBA" id="ARBA00022670"/>
    </source>
</evidence>
<comment type="caution">
    <text evidence="18">The sequence shown here is derived from an EMBL/GenBank/DDBJ whole genome shotgun (WGS) entry which is preliminary data.</text>
</comment>
<evidence type="ECO:0000256" key="2">
    <source>
        <dbReference type="ARBA" id="ARBA00004752"/>
    </source>
</evidence>
<dbReference type="Pfam" id="PF07943">
    <property type="entry name" value="PBP5_C"/>
    <property type="match status" value="1"/>
</dbReference>
<dbReference type="RefSeq" id="WP_094822305.1">
    <property type="nucleotide sequence ID" value="NZ_NEVO01000010.1"/>
</dbReference>
<keyword evidence="19" id="KW-1185">Reference proteome</keyword>
<reference evidence="18 19" key="1">
    <citation type="submission" date="2017-05" db="EMBL/GenBank/DDBJ databases">
        <title>Complete and WGS of Bordetella genogroups.</title>
        <authorList>
            <person name="Spilker T."/>
            <person name="LiPuma J."/>
        </authorList>
    </citation>
    <scope>NUCLEOTIDE SEQUENCE [LARGE SCALE GENOMIC DNA]</scope>
    <source>
        <strain evidence="18 19">AU9919</strain>
    </source>
</reference>
<keyword evidence="6" id="KW-0645">Protease</keyword>
<evidence type="ECO:0000256" key="16">
    <source>
        <dbReference type="SAM" id="SignalP"/>
    </source>
</evidence>
<protein>
    <recommendedName>
        <fullName evidence="4">serine-type D-Ala-D-Ala carboxypeptidase</fullName>
        <ecNumber evidence="4">3.4.16.4</ecNumber>
    </recommendedName>
</protein>
<organism evidence="18 19">
    <name type="scientific">Bordetella genomosp. 4</name>
    <dbReference type="NCBI Taxonomy" id="463044"/>
    <lineage>
        <taxon>Bacteria</taxon>
        <taxon>Pseudomonadati</taxon>
        <taxon>Pseudomonadota</taxon>
        <taxon>Betaproteobacteria</taxon>
        <taxon>Burkholderiales</taxon>
        <taxon>Alcaligenaceae</taxon>
        <taxon>Bordetella</taxon>
    </lineage>
</organism>
<keyword evidence="9" id="KW-0133">Cell shape</keyword>
<dbReference type="PANTHER" id="PTHR21581">
    <property type="entry name" value="D-ALANYL-D-ALANINE CARBOXYPEPTIDASE"/>
    <property type="match status" value="1"/>
</dbReference>
<dbReference type="GO" id="GO:0071555">
    <property type="term" value="P:cell wall organization"/>
    <property type="evidence" value="ECO:0007669"/>
    <property type="project" value="UniProtKB-KW"/>
</dbReference>
<dbReference type="AlphaFoldDB" id="A0A261TYC4"/>
<dbReference type="SMART" id="SM00936">
    <property type="entry name" value="PBP5_C"/>
    <property type="match status" value="1"/>
</dbReference>
<feature type="binding site" evidence="14">
    <location>
        <position position="225"/>
    </location>
    <ligand>
        <name>substrate</name>
    </ligand>
</feature>
<accession>A0A261TYC4</accession>
<dbReference type="OrthoDB" id="9795979at2"/>
<comment type="function">
    <text evidence="1">Removes C-terminal D-alanyl residues from sugar-peptide cell wall precursors.</text>
</comment>
<dbReference type="PRINTS" id="PR00725">
    <property type="entry name" value="DADACBPTASE1"/>
</dbReference>
<dbReference type="InterPro" id="IPR001967">
    <property type="entry name" value="Peptidase_S11_N"/>
</dbReference>
<dbReference type="UniPathway" id="UPA00219"/>
<sequence>MFKKVCASWLLVAACVAGVPAHAAAVVPPPVTAKAWLLLDATSGQEIASFNPDARIEPASLTKVMTAYLVFQALRDGRLSAQQQVTVSTRAWKVAPGSSKMFLEPGKRVSINDLLYGLLVQSGNDAAIALAEATSGSVEAFVQRMNEQAAQMGLHGTRFASPHGLSDPNTYSTARDLSVLAQRLVSDFPDLYKTYDSVRTFTYNNISQSNRNRLLWLDPSVDGLKTGHTDSAGYCLIASAQRPDGQMRRRLISVVLGTGSDKLRTQDSQVLLNWGFQSFKTVKLYAKGEAIDTPQVWKGEQDAVRVGLARDAYVTVPRASEVKPVVTQRQPLIAPIAAQAEVGSLQVLVDGQPAGNWPVVALDAVPQAGIMARTWDTVRLWWRQTMG</sequence>
<evidence type="ECO:0000256" key="4">
    <source>
        <dbReference type="ARBA" id="ARBA00012448"/>
    </source>
</evidence>
<evidence type="ECO:0000256" key="1">
    <source>
        <dbReference type="ARBA" id="ARBA00003217"/>
    </source>
</evidence>
<feature type="chain" id="PRO_5012401866" description="serine-type D-Ala-D-Ala carboxypeptidase" evidence="16">
    <location>
        <begin position="24"/>
        <end position="387"/>
    </location>
</feature>
<evidence type="ECO:0000256" key="12">
    <source>
        <dbReference type="ARBA" id="ARBA00034000"/>
    </source>
</evidence>
<feature type="active site" description="Proton acceptor" evidence="13">
    <location>
        <position position="63"/>
    </location>
</feature>
<evidence type="ECO:0000313" key="18">
    <source>
        <dbReference type="EMBL" id="OZI54395.1"/>
    </source>
</evidence>
<name>A0A261TYC4_9BORD</name>
<dbReference type="InterPro" id="IPR012907">
    <property type="entry name" value="Peptidase_S11_C"/>
</dbReference>
<evidence type="ECO:0000256" key="15">
    <source>
        <dbReference type="RuleBase" id="RU004016"/>
    </source>
</evidence>
<evidence type="ECO:0000256" key="7">
    <source>
        <dbReference type="ARBA" id="ARBA00022729"/>
    </source>
</evidence>
<evidence type="ECO:0000256" key="9">
    <source>
        <dbReference type="ARBA" id="ARBA00022960"/>
    </source>
</evidence>
<feature type="active site" description="Acyl-ester intermediate" evidence="13">
    <location>
        <position position="60"/>
    </location>
</feature>
<dbReference type="PANTHER" id="PTHR21581:SF6">
    <property type="entry name" value="TRAFFICKING PROTEIN PARTICLE COMPLEX SUBUNIT 12"/>
    <property type="match status" value="1"/>
</dbReference>
<keyword evidence="11" id="KW-0961">Cell wall biogenesis/degradation</keyword>
<dbReference type="Proteomes" id="UP000216885">
    <property type="component" value="Unassembled WGS sequence"/>
</dbReference>
<evidence type="ECO:0000256" key="10">
    <source>
        <dbReference type="ARBA" id="ARBA00022984"/>
    </source>
</evidence>
<dbReference type="EC" id="3.4.16.4" evidence="4"/>
<comment type="similarity">
    <text evidence="3 15">Belongs to the peptidase S11 family.</text>
</comment>
<comment type="pathway">
    <text evidence="2">Cell wall biogenesis; peptidoglycan biosynthesis.</text>
</comment>
<dbReference type="Gene3D" id="3.40.710.10">
    <property type="entry name" value="DD-peptidase/beta-lactamase superfamily"/>
    <property type="match status" value="1"/>
</dbReference>
<dbReference type="InterPro" id="IPR037167">
    <property type="entry name" value="Peptidase_S11_C_sf"/>
</dbReference>
<dbReference type="EMBL" id="NEVQ01000017">
    <property type="protein sequence ID" value="OZI54395.1"/>
    <property type="molecule type" value="Genomic_DNA"/>
</dbReference>
<keyword evidence="5" id="KW-0121">Carboxypeptidase</keyword>
<dbReference type="Gene3D" id="2.60.410.10">
    <property type="entry name" value="D-Ala-D-Ala carboxypeptidase, C-terminal domain"/>
    <property type="match status" value="1"/>
</dbReference>
<dbReference type="GO" id="GO:0006508">
    <property type="term" value="P:proteolysis"/>
    <property type="evidence" value="ECO:0007669"/>
    <property type="project" value="UniProtKB-KW"/>
</dbReference>
<proteinExistence type="inferred from homology"/>
<feature type="active site" evidence="13">
    <location>
        <position position="122"/>
    </location>
</feature>
<evidence type="ECO:0000313" key="19">
    <source>
        <dbReference type="Proteomes" id="UP000216885"/>
    </source>
</evidence>
<keyword evidence="10" id="KW-0573">Peptidoglycan synthesis</keyword>
<dbReference type="GO" id="GO:0009252">
    <property type="term" value="P:peptidoglycan biosynthetic process"/>
    <property type="evidence" value="ECO:0007669"/>
    <property type="project" value="UniProtKB-UniPathway"/>
</dbReference>
<comment type="catalytic activity">
    <reaction evidence="12">
        <text>Preferential cleavage: (Ac)2-L-Lys-D-Ala-|-D-Ala. Also transpeptidation of peptidyl-alanyl moieties that are N-acyl substituents of D-alanine.</text>
        <dbReference type="EC" id="3.4.16.4"/>
    </reaction>
</comment>
<evidence type="ECO:0000256" key="11">
    <source>
        <dbReference type="ARBA" id="ARBA00023316"/>
    </source>
</evidence>
<keyword evidence="7 16" id="KW-0732">Signal</keyword>
<evidence type="ECO:0000256" key="14">
    <source>
        <dbReference type="PIRSR" id="PIRSR618044-2"/>
    </source>
</evidence>
<dbReference type="GO" id="GO:0008360">
    <property type="term" value="P:regulation of cell shape"/>
    <property type="evidence" value="ECO:0007669"/>
    <property type="project" value="UniProtKB-KW"/>
</dbReference>
<dbReference type="InterPro" id="IPR018044">
    <property type="entry name" value="Peptidase_S11"/>
</dbReference>
<feature type="domain" description="Peptidase S11 D-Ala-D-Ala carboxypeptidase A C-terminal" evidence="17">
    <location>
        <begin position="279"/>
        <end position="367"/>
    </location>
</feature>
<gene>
    <name evidence="18" type="ORF">CAL20_18110</name>
</gene>
<dbReference type="Pfam" id="PF00768">
    <property type="entry name" value="Peptidase_S11"/>
    <property type="match status" value="1"/>
</dbReference>